<dbReference type="AlphaFoldDB" id="A0A9Q1BG04"/>
<gene>
    <name evidence="10" type="ORF">HOLleu_34107</name>
</gene>
<dbReference type="InterPro" id="IPR001356">
    <property type="entry name" value="HD"/>
</dbReference>
<dbReference type="FunFam" id="1.10.10.60:FF:000729">
    <property type="entry name" value="Msx-type homeobox protein"/>
    <property type="match status" value="1"/>
</dbReference>
<comment type="similarity">
    <text evidence="6">Belongs to the Msh homeobox family.</text>
</comment>
<accession>A0A9Q1BG04</accession>
<protein>
    <submittedName>
        <fullName evidence="10">Homeobox protein MSX-2</fullName>
    </submittedName>
</protein>
<keyword evidence="2" id="KW-0217">Developmental protein</keyword>
<dbReference type="GO" id="GO:0005634">
    <property type="term" value="C:nucleus"/>
    <property type="evidence" value="ECO:0007669"/>
    <property type="project" value="UniProtKB-SubCell"/>
</dbReference>
<evidence type="ECO:0000256" key="1">
    <source>
        <dbReference type="ARBA" id="ARBA00004123"/>
    </source>
</evidence>
<dbReference type="InterPro" id="IPR017970">
    <property type="entry name" value="Homeobox_CS"/>
</dbReference>
<dbReference type="GO" id="GO:0048598">
    <property type="term" value="P:embryonic morphogenesis"/>
    <property type="evidence" value="ECO:0007669"/>
    <property type="project" value="TreeGrafter"/>
</dbReference>
<name>A0A9Q1BG04_HOLLE</name>
<dbReference type="PANTHER" id="PTHR24338">
    <property type="entry name" value="HOMEOBOX PROTEIN MSX"/>
    <property type="match status" value="1"/>
</dbReference>
<keyword evidence="5 7" id="KW-0539">Nucleus</keyword>
<dbReference type="GO" id="GO:0000977">
    <property type="term" value="F:RNA polymerase II transcription regulatory region sequence-specific DNA binding"/>
    <property type="evidence" value="ECO:0007669"/>
    <property type="project" value="TreeGrafter"/>
</dbReference>
<evidence type="ECO:0000256" key="6">
    <source>
        <dbReference type="ARBA" id="ARBA00038425"/>
    </source>
</evidence>
<reference evidence="10" key="1">
    <citation type="submission" date="2021-10" db="EMBL/GenBank/DDBJ databases">
        <title>Tropical sea cucumber genome reveals ecological adaptation and Cuvierian tubules defense mechanism.</title>
        <authorList>
            <person name="Chen T."/>
        </authorList>
    </citation>
    <scope>NUCLEOTIDE SEQUENCE</scope>
    <source>
        <strain evidence="10">Nanhai2018</strain>
        <tissue evidence="10">Muscle</tissue>
    </source>
</reference>
<evidence type="ECO:0000256" key="3">
    <source>
        <dbReference type="ARBA" id="ARBA00023125"/>
    </source>
</evidence>
<dbReference type="Pfam" id="PF00046">
    <property type="entry name" value="Homeodomain"/>
    <property type="match status" value="1"/>
</dbReference>
<dbReference type="InterPro" id="IPR009057">
    <property type="entry name" value="Homeodomain-like_sf"/>
</dbReference>
<dbReference type="PROSITE" id="PS50071">
    <property type="entry name" value="HOMEOBOX_2"/>
    <property type="match status" value="1"/>
</dbReference>
<evidence type="ECO:0000256" key="7">
    <source>
        <dbReference type="PROSITE-ProRule" id="PRU00108"/>
    </source>
</evidence>
<evidence type="ECO:0000256" key="4">
    <source>
        <dbReference type="ARBA" id="ARBA00023155"/>
    </source>
</evidence>
<dbReference type="OrthoDB" id="6159439at2759"/>
<keyword evidence="4 7" id="KW-0371">Homeobox</keyword>
<evidence type="ECO:0000256" key="8">
    <source>
        <dbReference type="RuleBase" id="RU000682"/>
    </source>
</evidence>
<dbReference type="GO" id="GO:0000981">
    <property type="term" value="F:DNA-binding transcription factor activity, RNA polymerase II-specific"/>
    <property type="evidence" value="ECO:0007669"/>
    <property type="project" value="InterPro"/>
</dbReference>
<dbReference type="CDD" id="cd00086">
    <property type="entry name" value="homeodomain"/>
    <property type="match status" value="1"/>
</dbReference>
<evidence type="ECO:0000313" key="11">
    <source>
        <dbReference type="Proteomes" id="UP001152320"/>
    </source>
</evidence>
<keyword evidence="11" id="KW-1185">Reference proteome</keyword>
<dbReference type="Gene3D" id="1.10.10.60">
    <property type="entry name" value="Homeodomain-like"/>
    <property type="match status" value="1"/>
</dbReference>
<feature type="domain" description="Homeobox" evidence="9">
    <location>
        <begin position="49"/>
        <end position="109"/>
    </location>
</feature>
<organism evidence="10 11">
    <name type="scientific">Holothuria leucospilota</name>
    <name type="common">Black long sea cucumber</name>
    <name type="synonym">Mertensiothuria leucospilota</name>
    <dbReference type="NCBI Taxonomy" id="206669"/>
    <lineage>
        <taxon>Eukaryota</taxon>
        <taxon>Metazoa</taxon>
        <taxon>Echinodermata</taxon>
        <taxon>Eleutherozoa</taxon>
        <taxon>Echinozoa</taxon>
        <taxon>Holothuroidea</taxon>
        <taxon>Aspidochirotacea</taxon>
        <taxon>Aspidochirotida</taxon>
        <taxon>Holothuriidae</taxon>
        <taxon>Holothuria</taxon>
    </lineage>
</organism>
<evidence type="ECO:0000259" key="9">
    <source>
        <dbReference type="PROSITE" id="PS50071"/>
    </source>
</evidence>
<comment type="subcellular location">
    <subcellularLocation>
        <location evidence="1 7 8">Nucleus</location>
    </subcellularLocation>
</comment>
<dbReference type="PROSITE" id="PS00027">
    <property type="entry name" value="HOMEOBOX_1"/>
    <property type="match status" value="1"/>
</dbReference>
<evidence type="ECO:0000256" key="5">
    <source>
        <dbReference type="ARBA" id="ARBA00023242"/>
    </source>
</evidence>
<keyword evidence="3 7" id="KW-0238">DNA-binding</keyword>
<dbReference type="Proteomes" id="UP001152320">
    <property type="component" value="Chromosome 17"/>
</dbReference>
<feature type="DNA-binding region" description="Homeobox" evidence="7">
    <location>
        <begin position="51"/>
        <end position="110"/>
    </location>
</feature>
<evidence type="ECO:0000256" key="2">
    <source>
        <dbReference type="ARBA" id="ARBA00022473"/>
    </source>
</evidence>
<evidence type="ECO:0000313" key="10">
    <source>
        <dbReference type="EMBL" id="KAJ8026301.1"/>
    </source>
</evidence>
<dbReference type="InterPro" id="IPR050674">
    <property type="entry name" value="Msh_Homeobox_Regulators"/>
</dbReference>
<dbReference type="PRINTS" id="PR00031">
    <property type="entry name" value="HTHREPRESSR"/>
</dbReference>
<dbReference type="SMART" id="SM00389">
    <property type="entry name" value="HOX"/>
    <property type="match status" value="1"/>
</dbReference>
<dbReference type="InterPro" id="IPR000047">
    <property type="entry name" value="HTH_motif"/>
</dbReference>
<dbReference type="PRINTS" id="PR00024">
    <property type="entry name" value="HOMEOBOX"/>
</dbReference>
<dbReference type="PANTHER" id="PTHR24338:SF0">
    <property type="entry name" value="MUSCLE SEGMENTATION HOMEOBOX"/>
    <property type="match status" value="1"/>
</dbReference>
<dbReference type="InterPro" id="IPR020479">
    <property type="entry name" value="HD_metazoa"/>
</dbReference>
<dbReference type="EMBL" id="JAIZAY010000017">
    <property type="protein sequence ID" value="KAJ8026301.1"/>
    <property type="molecule type" value="Genomic_DNA"/>
</dbReference>
<dbReference type="SUPFAM" id="SSF46689">
    <property type="entry name" value="Homeodomain-like"/>
    <property type="match status" value="1"/>
</dbReference>
<sequence>MLSWSPSLVESAKGVIKDDAFDILNRRPNRDVTEPRPFTKVQCTLRKHKTNRKPRTPFTTSQLLALERKFRQKQYLSIAERAEFSASLSLTETQVKIWFQNRRAKAKRLQEAELEKLKMAAKPYLPPGMAVPLAPATAAAYYSAITPLHHHHRPQLTPLSPYHLAPYAYFPTCTRAGGLVYPYHAGNM</sequence>
<proteinExistence type="inferred from homology"/>
<comment type="caution">
    <text evidence="10">The sequence shown here is derived from an EMBL/GenBank/DDBJ whole genome shotgun (WGS) entry which is preliminary data.</text>
</comment>